<comment type="caution">
    <text evidence="2">The sequence shown here is derived from an EMBL/GenBank/DDBJ whole genome shotgun (WGS) entry which is preliminary data.</text>
</comment>
<proteinExistence type="predicted"/>
<dbReference type="EMBL" id="WWCX01000001">
    <property type="protein sequence ID" value="MYM92336.1"/>
    <property type="molecule type" value="Genomic_DNA"/>
</dbReference>
<feature type="transmembrane region" description="Helical" evidence="1">
    <location>
        <begin position="41"/>
        <end position="61"/>
    </location>
</feature>
<evidence type="ECO:0000313" key="3">
    <source>
        <dbReference type="Proteomes" id="UP000447355"/>
    </source>
</evidence>
<organism evidence="2 3">
    <name type="scientific">Duganella vulcania</name>
    <dbReference type="NCBI Taxonomy" id="2692166"/>
    <lineage>
        <taxon>Bacteria</taxon>
        <taxon>Pseudomonadati</taxon>
        <taxon>Pseudomonadota</taxon>
        <taxon>Betaproteobacteria</taxon>
        <taxon>Burkholderiales</taxon>
        <taxon>Oxalobacteraceae</taxon>
        <taxon>Telluria group</taxon>
        <taxon>Duganella</taxon>
    </lineage>
</organism>
<evidence type="ECO:0000313" key="2">
    <source>
        <dbReference type="EMBL" id="MYM92336.1"/>
    </source>
</evidence>
<feature type="transmembrane region" description="Helical" evidence="1">
    <location>
        <begin position="6"/>
        <end position="29"/>
    </location>
</feature>
<reference evidence="2" key="1">
    <citation type="submission" date="2019-12" db="EMBL/GenBank/DDBJ databases">
        <title>Novel species isolated from a subtropical stream in China.</title>
        <authorList>
            <person name="Lu H."/>
        </authorList>
    </citation>
    <scope>NUCLEOTIDE SEQUENCE [LARGE SCALE GENOMIC DNA]</scope>
    <source>
        <strain evidence="2">FT81W</strain>
    </source>
</reference>
<gene>
    <name evidence="2" type="ORF">GTP90_00505</name>
</gene>
<keyword evidence="1" id="KW-0812">Transmembrane</keyword>
<dbReference type="Proteomes" id="UP000447355">
    <property type="component" value="Unassembled WGS sequence"/>
</dbReference>
<keyword evidence="1" id="KW-0472">Membrane</keyword>
<dbReference type="AlphaFoldDB" id="A0A845GGG6"/>
<feature type="transmembrane region" description="Helical" evidence="1">
    <location>
        <begin position="81"/>
        <end position="102"/>
    </location>
</feature>
<evidence type="ECO:0000256" key="1">
    <source>
        <dbReference type="SAM" id="Phobius"/>
    </source>
</evidence>
<protein>
    <submittedName>
        <fullName evidence="2">Uncharacterized protein</fullName>
    </submittedName>
</protein>
<dbReference type="RefSeq" id="WP_161081609.1">
    <property type="nucleotide sequence ID" value="NZ_WWCX01000001.1"/>
</dbReference>
<name>A0A845GGG6_9BURK</name>
<accession>A0A845GGG6</accession>
<keyword evidence="1" id="KW-1133">Transmembrane helix</keyword>
<sequence length="108" mass="11099">MLLGTLFAMVAAMFVGVPLLPVLLVGALLQATLAFGLTKNMACVNLGVGLVMVVLAGYVLVPMLGKNLPEGKAIVEVVQVAVPYINAFAAILTLVGSTLIGLRRPVAP</sequence>